<keyword evidence="2" id="KW-1185">Reference proteome</keyword>
<dbReference type="InterPro" id="IPR006311">
    <property type="entry name" value="TAT_signal"/>
</dbReference>
<dbReference type="Pfam" id="PF20127">
    <property type="entry name" value="DUF6517"/>
    <property type="match status" value="1"/>
</dbReference>
<accession>A0A202E7Z1</accession>
<dbReference type="EMBL" id="MWPH01000002">
    <property type="protein sequence ID" value="OVE84382.1"/>
    <property type="molecule type" value="Genomic_DNA"/>
</dbReference>
<gene>
    <name evidence="1" type="ORF">B2G88_08180</name>
</gene>
<dbReference type="PROSITE" id="PS51257">
    <property type="entry name" value="PROKAR_LIPOPROTEIN"/>
    <property type="match status" value="1"/>
</dbReference>
<organism evidence="1 2">
    <name type="scientific">Natronolimnobius baerhuensis</name>
    <dbReference type="NCBI Taxonomy" id="253108"/>
    <lineage>
        <taxon>Archaea</taxon>
        <taxon>Methanobacteriati</taxon>
        <taxon>Methanobacteriota</taxon>
        <taxon>Stenosarchaea group</taxon>
        <taxon>Halobacteria</taxon>
        <taxon>Halobacteriales</taxon>
        <taxon>Natrialbaceae</taxon>
        <taxon>Natronolimnobius</taxon>
    </lineage>
</organism>
<comment type="caution">
    <text evidence="1">The sequence shown here is derived from an EMBL/GenBank/DDBJ whole genome shotgun (WGS) entry which is preliminary data.</text>
</comment>
<dbReference type="Proteomes" id="UP000196084">
    <property type="component" value="Unassembled WGS sequence"/>
</dbReference>
<dbReference type="PROSITE" id="PS51318">
    <property type="entry name" value="TAT"/>
    <property type="match status" value="1"/>
</dbReference>
<dbReference type="InterPro" id="IPR045396">
    <property type="entry name" value="DUF6517"/>
</dbReference>
<dbReference type="AlphaFoldDB" id="A0A202E7Z1"/>
<protein>
    <submittedName>
        <fullName evidence="1">Uncharacterized protein</fullName>
    </submittedName>
</protein>
<dbReference type="OrthoDB" id="205286at2157"/>
<name>A0A202E7Z1_9EURY</name>
<evidence type="ECO:0000313" key="1">
    <source>
        <dbReference type="EMBL" id="OVE84382.1"/>
    </source>
</evidence>
<evidence type="ECO:0000313" key="2">
    <source>
        <dbReference type="Proteomes" id="UP000196084"/>
    </source>
</evidence>
<dbReference type="RefSeq" id="WP_087714495.1">
    <property type="nucleotide sequence ID" value="NZ_MWPH01000002.1"/>
</dbReference>
<reference evidence="1 2" key="1">
    <citation type="submission" date="2017-02" db="EMBL/GenBank/DDBJ databases">
        <title>Natronthermophilus aegyptiacus gen. nov.,sp. nov., an aerobic, extremely halophilic alkalithermophilic archaeon isolated from the athalassohaline Wadi An Natrun, Egypt.</title>
        <authorList>
            <person name="Zhao B."/>
        </authorList>
    </citation>
    <scope>NUCLEOTIDE SEQUENCE [LARGE SCALE GENOMIC DNA]</scope>
    <source>
        <strain evidence="1 2">CGMCC 1.3597</strain>
    </source>
</reference>
<sequence length="217" mass="23464">MTLSRRSLLGAGATGAVALTAGCLDFVRGEGPLEFEANQVVPSASALAETGYEEDEIEHKEIDEEVDIGVEREIRASLWAGLYTKERELQGQTQDAGLFAAVSIPGIEVLGRSFNPLADLSGEELLEELMSQLDGEQDIDNISHEDSFGLEILGEGREVTIFGGEAEYGDEVLEVEIALTSFIHEDDLLVLLGTHPRLLAGEAANIERLMESVEHPV</sequence>
<proteinExistence type="predicted"/>